<comment type="caution">
    <text evidence="1">The sequence shown here is derived from an EMBL/GenBank/DDBJ whole genome shotgun (WGS) entry which is preliminary data.</text>
</comment>
<name>A0A9D4LHK5_DREPO</name>
<evidence type="ECO:0000313" key="1">
    <source>
        <dbReference type="EMBL" id="KAH3857904.1"/>
    </source>
</evidence>
<dbReference type="Proteomes" id="UP000828390">
    <property type="component" value="Unassembled WGS sequence"/>
</dbReference>
<evidence type="ECO:0000313" key="2">
    <source>
        <dbReference type="Proteomes" id="UP000828390"/>
    </source>
</evidence>
<proteinExistence type="predicted"/>
<dbReference type="EMBL" id="JAIWYP010000003">
    <property type="protein sequence ID" value="KAH3857904.1"/>
    <property type="molecule type" value="Genomic_DNA"/>
</dbReference>
<keyword evidence="2" id="KW-1185">Reference proteome</keyword>
<organism evidence="1 2">
    <name type="scientific">Dreissena polymorpha</name>
    <name type="common">Zebra mussel</name>
    <name type="synonym">Mytilus polymorpha</name>
    <dbReference type="NCBI Taxonomy" id="45954"/>
    <lineage>
        <taxon>Eukaryota</taxon>
        <taxon>Metazoa</taxon>
        <taxon>Spiralia</taxon>
        <taxon>Lophotrochozoa</taxon>
        <taxon>Mollusca</taxon>
        <taxon>Bivalvia</taxon>
        <taxon>Autobranchia</taxon>
        <taxon>Heteroconchia</taxon>
        <taxon>Euheterodonta</taxon>
        <taxon>Imparidentia</taxon>
        <taxon>Neoheterodontei</taxon>
        <taxon>Myida</taxon>
        <taxon>Dreissenoidea</taxon>
        <taxon>Dreissenidae</taxon>
        <taxon>Dreissena</taxon>
    </lineage>
</organism>
<gene>
    <name evidence="1" type="ORF">DPMN_100521</name>
</gene>
<accession>A0A9D4LHK5</accession>
<protein>
    <submittedName>
        <fullName evidence="1">Uncharacterized protein</fullName>
    </submittedName>
</protein>
<dbReference type="AlphaFoldDB" id="A0A9D4LHK5"/>
<sequence>MLTSSVTPGVTAAIIPMPWKVPYPSKVHILWSTLSATNCKEDDYVTPGMCTPFVAEALVSNLITSL</sequence>
<reference evidence="1" key="2">
    <citation type="submission" date="2020-11" db="EMBL/GenBank/DDBJ databases">
        <authorList>
            <person name="McCartney M.A."/>
            <person name="Auch B."/>
            <person name="Kono T."/>
            <person name="Mallez S."/>
            <person name="Becker A."/>
            <person name="Gohl D.M."/>
            <person name="Silverstein K.A.T."/>
            <person name="Koren S."/>
            <person name="Bechman K.B."/>
            <person name="Herman A."/>
            <person name="Abrahante J.E."/>
            <person name="Garbe J."/>
        </authorList>
    </citation>
    <scope>NUCLEOTIDE SEQUENCE</scope>
    <source>
        <strain evidence="1">Duluth1</strain>
        <tissue evidence="1">Whole animal</tissue>
    </source>
</reference>
<reference evidence="1" key="1">
    <citation type="journal article" date="2019" name="bioRxiv">
        <title>The Genome of the Zebra Mussel, Dreissena polymorpha: A Resource for Invasive Species Research.</title>
        <authorList>
            <person name="McCartney M.A."/>
            <person name="Auch B."/>
            <person name="Kono T."/>
            <person name="Mallez S."/>
            <person name="Zhang Y."/>
            <person name="Obille A."/>
            <person name="Becker A."/>
            <person name="Abrahante J.E."/>
            <person name="Garbe J."/>
            <person name="Badalamenti J.P."/>
            <person name="Herman A."/>
            <person name="Mangelson H."/>
            <person name="Liachko I."/>
            <person name="Sullivan S."/>
            <person name="Sone E.D."/>
            <person name="Koren S."/>
            <person name="Silverstein K.A.T."/>
            <person name="Beckman K.B."/>
            <person name="Gohl D.M."/>
        </authorList>
    </citation>
    <scope>NUCLEOTIDE SEQUENCE</scope>
    <source>
        <strain evidence="1">Duluth1</strain>
        <tissue evidence="1">Whole animal</tissue>
    </source>
</reference>